<evidence type="ECO:0000256" key="1">
    <source>
        <dbReference type="SAM" id="MobiDB-lite"/>
    </source>
</evidence>
<gene>
    <name evidence="2" type="ORF">MHA02_16410</name>
</gene>
<dbReference type="SUPFAM" id="SSF56935">
    <property type="entry name" value="Porins"/>
    <property type="match status" value="1"/>
</dbReference>
<dbReference type="Proteomes" id="UP000321258">
    <property type="component" value="Unassembled WGS sequence"/>
</dbReference>
<comment type="caution">
    <text evidence="2">The sequence shown here is derived from an EMBL/GenBank/DDBJ whole genome shotgun (WGS) entry which is preliminary data.</text>
</comment>
<proteinExistence type="predicted"/>
<feature type="region of interest" description="Disordered" evidence="1">
    <location>
        <begin position="28"/>
        <end position="51"/>
    </location>
</feature>
<dbReference type="RefSeq" id="WP_170249118.1">
    <property type="nucleotide sequence ID" value="NZ_BJZT01000015.1"/>
</dbReference>
<evidence type="ECO:0008006" key="4">
    <source>
        <dbReference type="Google" id="ProtNLM"/>
    </source>
</evidence>
<reference evidence="2 3" key="1">
    <citation type="submission" date="2019-07" db="EMBL/GenBank/DDBJ databases">
        <title>Whole genome shotgun sequence of Methylobacterium haplocladii NBRC 107714.</title>
        <authorList>
            <person name="Hosoyama A."/>
            <person name="Uohara A."/>
            <person name="Ohji S."/>
            <person name="Ichikawa N."/>
        </authorList>
    </citation>
    <scope>NUCLEOTIDE SEQUENCE [LARGE SCALE GENOMIC DNA]</scope>
    <source>
        <strain evidence="2 3">NBRC 107714</strain>
    </source>
</reference>
<accession>A0A512ING7</accession>
<dbReference type="EMBL" id="BJZT01000015">
    <property type="protein sequence ID" value="GEO99253.1"/>
    <property type="molecule type" value="Genomic_DNA"/>
</dbReference>
<protein>
    <recommendedName>
        <fullName evidence="4">Porin</fullName>
    </recommendedName>
</protein>
<organism evidence="2 3">
    <name type="scientific">Methylobacterium haplocladii</name>
    <dbReference type="NCBI Taxonomy" id="1176176"/>
    <lineage>
        <taxon>Bacteria</taxon>
        <taxon>Pseudomonadati</taxon>
        <taxon>Pseudomonadota</taxon>
        <taxon>Alphaproteobacteria</taxon>
        <taxon>Hyphomicrobiales</taxon>
        <taxon>Methylobacteriaceae</taxon>
        <taxon>Methylobacterium</taxon>
    </lineage>
</organism>
<name>A0A512ING7_9HYPH</name>
<sequence>MDEAATEARLAALQKQMAAMQRELQTLRRRPAPAATAEARSATGPGGSRLTRRTQALQGIPGSEPRTPAFVQAETVCEGNAMPLGHVCFTPGGFVELAGFYRTPNQAADIASDFAGIPFRNSFQAREGEFRFSARQSRLSGLVTAMIDPSLKASGYAELDFLGAGVTSNSRESNSYVPRIRQVWAALDQSEWGLHVLAGQAFSLATTNLSGITPLKEQIPLTIDAQYVPGFNWARTPQIRVTKDLGQGLWAAASLESPQSVVPPSPFTVPAGINVNNSGDAGGLNNATTTYSNSEAPDILAKLGWEPGWGHYELKGVGRLFSDRLVGKTDAQAGYGIGGAATLPIVRDYADLQLSGLAGRGIGRYGSAQLPDFALRADGSVAAVPMFQLLAGLVGHVQPGTDVYAYAGWEHAERTGALSLAGYGSPTLVVTGCDVEGSAAALCQAESRDIRQVTGGFWHDLYKGSYGRLVAGAQASYTTRDAFRGAAGVAPSTHMVVGLASLRYYPF</sequence>
<evidence type="ECO:0000313" key="3">
    <source>
        <dbReference type="Proteomes" id="UP000321258"/>
    </source>
</evidence>
<feature type="compositionally biased region" description="Low complexity" evidence="1">
    <location>
        <begin position="32"/>
        <end position="43"/>
    </location>
</feature>
<evidence type="ECO:0000313" key="2">
    <source>
        <dbReference type="EMBL" id="GEO99253.1"/>
    </source>
</evidence>
<keyword evidence="3" id="KW-1185">Reference proteome</keyword>
<dbReference type="AlphaFoldDB" id="A0A512ING7"/>